<comment type="subcellular location">
    <subcellularLocation>
        <location evidence="1">Cell membrane</location>
        <topology evidence="1">Single-pass type II membrane protein</topology>
    </subcellularLocation>
    <subcellularLocation>
        <location evidence="3">Membrane</location>
        <topology evidence="3">Single-pass type II membrane protein</topology>
    </subcellularLocation>
</comment>
<name>A0A429ZNB4_9ENTE</name>
<feature type="domain" description="Peptidase S26" evidence="4">
    <location>
        <begin position="18"/>
        <end position="177"/>
    </location>
</feature>
<dbReference type="Proteomes" id="UP000287239">
    <property type="component" value="Unassembled WGS sequence"/>
</dbReference>
<dbReference type="InterPro" id="IPR000223">
    <property type="entry name" value="Pept_S26A_signal_pept_1"/>
</dbReference>
<keyword evidence="3" id="KW-0812">Transmembrane</keyword>
<dbReference type="InterPro" id="IPR019533">
    <property type="entry name" value="Peptidase_S26"/>
</dbReference>
<dbReference type="CDD" id="cd06530">
    <property type="entry name" value="S26_SPase_I"/>
    <property type="match status" value="1"/>
</dbReference>
<sequence length="185" mass="20689">MKEKRKKPNRFSFSILLMAAIMGTTLTLLAIGLTFRIAVVQSNEMAPTFLAQDILAISSNERIRRFDLVYFTSPAQEGKLTLSRVIGLAGEDLYYKNDQLYVDAEELGEDYLARGKADLVSSLLTADFTLRGVTGQGKVPAKSYFVLGDNRQIAQDSREFGFVHEEQIKGKVSAKLWPLGQLEIY</sequence>
<dbReference type="EMBL" id="NGJU01000011">
    <property type="protein sequence ID" value="RST95185.1"/>
    <property type="molecule type" value="Genomic_DNA"/>
</dbReference>
<comment type="caution">
    <text evidence="5">The sequence shown here is derived from an EMBL/GenBank/DDBJ whole genome shotgun (WGS) entry which is preliminary data.</text>
</comment>
<accession>A0A429ZNB4</accession>
<dbReference type="Gene3D" id="2.10.109.10">
    <property type="entry name" value="Umud Fragment, subunit A"/>
    <property type="match status" value="1"/>
</dbReference>
<organism evidence="5 6">
    <name type="scientific">Vagococcus salmoninarum</name>
    <dbReference type="NCBI Taxonomy" id="2739"/>
    <lineage>
        <taxon>Bacteria</taxon>
        <taxon>Bacillati</taxon>
        <taxon>Bacillota</taxon>
        <taxon>Bacilli</taxon>
        <taxon>Lactobacillales</taxon>
        <taxon>Enterococcaceae</taxon>
        <taxon>Vagococcus</taxon>
    </lineage>
</organism>
<protein>
    <recommendedName>
        <fullName evidence="3">Signal peptidase I</fullName>
        <ecNumber evidence="3">3.4.21.89</ecNumber>
    </recommendedName>
</protein>
<dbReference type="GO" id="GO:0005886">
    <property type="term" value="C:plasma membrane"/>
    <property type="evidence" value="ECO:0007669"/>
    <property type="project" value="UniProtKB-SubCell"/>
</dbReference>
<gene>
    <name evidence="5" type="ORF">CBF35_08350</name>
</gene>
<reference evidence="5 6" key="1">
    <citation type="submission" date="2017-05" db="EMBL/GenBank/DDBJ databases">
        <title>Vagococcus spp. assemblies.</title>
        <authorList>
            <person name="Gulvik C.A."/>
        </authorList>
    </citation>
    <scope>NUCLEOTIDE SEQUENCE [LARGE SCALE GENOMIC DNA]</scope>
    <source>
        <strain evidence="5 6">NCFB 2777</strain>
    </source>
</reference>
<dbReference type="PANTHER" id="PTHR43390:SF1">
    <property type="entry name" value="CHLOROPLAST PROCESSING PEPTIDASE"/>
    <property type="match status" value="1"/>
</dbReference>
<proteinExistence type="inferred from homology"/>
<dbReference type="PANTHER" id="PTHR43390">
    <property type="entry name" value="SIGNAL PEPTIDASE I"/>
    <property type="match status" value="1"/>
</dbReference>
<evidence type="ECO:0000256" key="1">
    <source>
        <dbReference type="ARBA" id="ARBA00004401"/>
    </source>
</evidence>
<feature type="transmembrane region" description="Helical" evidence="3">
    <location>
        <begin position="12"/>
        <end position="35"/>
    </location>
</feature>
<evidence type="ECO:0000313" key="5">
    <source>
        <dbReference type="EMBL" id="RST95185.1"/>
    </source>
</evidence>
<dbReference type="Pfam" id="PF10502">
    <property type="entry name" value="Peptidase_S26"/>
    <property type="match status" value="1"/>
</dbReference>
<dbReference type="GO" id="GO:0004252">
    <property type="term" value="F:serine-type endopeptidase activity"/>
    <property type="evidence" value="ECO:0007669"/>
    <property type="project" value="InterPro"/>
</dbReference>
<dbReference type="NCBIfam" id="TIGR02227">
    <property type="entry name" value="sigpep_I_bact"/>
    <property type="match status" value="1"/>
</dbReference>
<dbReference type="GO" id="GO:0009003">
    <property type="term" value="F:signal peptidase activity"/>
    <property type="evidence" value="ECO:0007669"/>
    <property type="project" value="UniProtKB-EC"/>
</dbReference>
<dbReference type="GeneID" id="98568378"/>
<dbReference type="OrthoDB" id="9802919at2"/>
<dbReference type="AlphaFoldDB" id="A0A429ZNB4"/>
<dbReference type="GO" id="GO:0006465">
    <property type="term" value="P:signal peptide processing"/>
    <property type="evidence" value="ECO:0007669"/>
    <property type="project" value="InterPro"/>
</dbReference>
<evidence type="ECO:0000256" key="3">
    <source>
        <dbReference type="RuleBase" id="RU362042"/>
    </source>
</evidence>
<dbReference type="InterPro" id="IPR036286">
    <property type="entry name" value="LexA/Signal_pep-like_sf"/>
</dbReference>
<evidence type="ECO:0000256" key="2">
    <source>
        <dbReference type="ARBA" id="ARBA00009370"/>
    </source>
</evidence>
<evidence type="ECO:0000313" key="6">
    <source>
        <dbReference type="Proteomes" id="UP000287239"/>
    </source>
</evidence>
<evidence type="ECO:0000259" key="4">
    <source>
        <dbReference type="Pfam" id="PF10502"/>
    </source>
</evidence>
<comment type="similarity">
    <text evidence="2 3">Belongs to the peptidase S26 family.</text>
</comment>
<keyword evidence="6" id="KW-1185">Reference proteome</keyword>
<keyword evidence="3" id="KW-0472">Membrane</keyword>
<keyword evidence="3" id="KW-1133">Transmembrane helix</keyword>
<dbReference type="PRINTS" id="PR00727">
    <property type="entry name" value="LEADERPTASE"/>
</dbReference>
<keyword evidence="3" id="KW-0645">Protease</keyword>
<dbReference type="EC" id="3.4.21.89" evidence="3"/>
<dbReference type="RefSeq" id="WP_126780028.1">
    <property type="nucleotide sequence ID" value="NZ_CAUQJP010000063.1"/>
</dbReference>
<dbReference type="SUPFAM" id="SSF51306">
    <property type="entry name" value="LexA/Signal peptidase"/>
    <property type="match status" value="1"/>
</dbReference>
<comment type="catalytic activity">
    <reaction evidence="3">
        <text>Cleavage of hydrophobic, N-terminal signal or leader sequences from secreted and periplasmic proteins.</text>
        <dbReference type="EC" id="3.4.21.89"/>
    </reaction>
</comment>
<keyword evidence="3" id="KW-0378">Hydrolase</keyword>